<evidence type="ECO:0000313" key="1">
    <source>
        <dbReference type="EMBL" id="RSD11616.1"/>
    </source>
</evidence>
<dbReference type="EMBL" id="RSEC01000059">
    <property type="protein sequence ID" value="RSD11616.1"/>
    <property type="molecule type" value="Genomic_DNA"/>
</dbReference>
<accession>A0A3R9EMI4</accession>
<keyword evidence="2" id="KW-1185">Reference proteome</keyword>
<protein>
    <submittedName>
        <fullName evidence="1">Uncharacterized protein</fullName>
    </submittedName>
</protein>
<dbReference type="AlphaFoldDB" id="A0A3R9EMI4"/>
<reference evidence="1 2" key="1">
    <citation type="submission" date="2018-12" db="EMBL/GenBank/DDBJ databases">
        <title>Amycolatopsis eburnea sp. nov. actinomycete associate with arbuscular mycorrhiza fungal spore.</title>
        <authorList>
            <person name="Lumyong S."/>
            <person name="Chaiya L."/>
        </authorList>
    </citation>
    <scope>NUCLEOTIDE SEQUENCE [LARGE SCALE GENOMIC DNA]</scope>
    <source>
        <strain evidence="1 2">GLM-1</strain>
    </source>
</reference>
<dbReference type="Proteomes" id="UP000267081">
    <property type="component" value="Unassembled WGS sequence"/>
</dbReference>
<proteinExistence type="predicted"/>
<comment type="caution">
    <text evidence="1">The sequence shown here is derived from an EMBL/GenBank/DDBJ whole genome shotgun (WGS) entry which is preliminary data.</text>
</comment>
<dbReference type="RefSeq" id="WP_125313842.1">
    <property type="nucleotide sequence ID" value="NZ_RSEC01000059.1"/>
</dbReference>
<dbReference type="OrthoDB" id="3372479at2"/>
<evidence type="ECO:0000313" key="2">
    <source>
        <dbReference type="Proteomes" id="UP000267081"/>
    </source>
</evidence>
<name>A0A3R9EMI4_9PSEU</name>
<gene>
    <name evidence="1" type="ORF">EIY87_33085</name>
</gene>
<sequence>MEAKARVRVKPKAERLSKDQIRDLVERLGDIRKVLAAADPVRKREVYRQLQLQATYHPGKRHVRIEANLDPHMWGYGKCPRGDLNPHAR</sequence>
<organism evidence="1 2">
    <name type="scientific">Amycolatopsis eburnea</name>
    <dbReference type="NCBI Taxonomy" id="2267691"/>
    <lineage>
        <taxon>Bacteria</taxon>
        <taxon>Bacillati</taxon>
        <taxon>Actinomycetota</taxon>
        <taxon>Actinomycetes</taxon>
        <taxon>Pseudonocardiales</taxon>
        <taxon>Pseudonocardiaceae</taxon>
        <taxon>Amycolatopsis</taxon>
    </lineage>
</organism>